<proteinExistence type="inferred from homology"/>
<reference evidence="3 4" key="1">
    <citation type="submission" date="2021-12" db="EMBL/GenBank/DDBJ databases">
        <title>High titer production of polyol ester of fatty acids by Rhodotorula paludigena BS15 towards product separation-free biomass refinery.</title>
        <authorList>
            <person name="Mano J."/>
            <person name="Ono H."/>
            <person name="Tanaka T."/>
            <person name="Naito K."/>
            <person name="Sushida H."/>
            <person name="Ike M."/>
            <person name="Tokuyasu K."/>
            <person name="Kitaoka M."/>
        </authorList>
    </citation>
    <scope>NUCLEOTIDE SEQUENCE [LARGE SCALE GENOMIC DNA]</scope>
    <source>
        <strain evidence="3 4">BS15</strain>
    </source>
</reference>
<feature type="region of interest" description="Disordered" evidence="2">
    <location>
        <begin position="504"/>
        <end position="528"/>
    </location>
</feature>
<name>A0AAV5GPF7_9BASI</name>
<dbReference type="Gene3D" id="2.130.10.10">
    <property type="entry name" value="YVTN repeat-like/Quinoprotein amine dehydrogenase"/>
    <property type="match status" value="1"/>
</dbReference>
<evidence type="ECO:0000313" key="3">
    <source>
        <dbReference type="EMBL" id="GJN92043.1"/>
    </source>
</evidence>
<accession>A0AAV5GPF7</accession>
<dbReference type="PANTHER" id="PTHR30344:SF4">
    <property type="entry name" value="CYCLASE, PUTATIVE (AFU_ORTHOLOGUE AFUA_6G11580)-RELATED"/>
    <property type="match status" value="1"/>
</dbReference>
<gene>
    <name evidence="3" type="ORF">Rhopal_005071-T1</name>
</gene>
<dbReference type="InterPro" id="IPR011048">
    <property type="entry name" value="Haem_d1_sf"/>
</dbReference>
<dbReference type="AlphaFoldDB" id="A0AAV5GPF7"/>
<comment type="caution">
    <text evidence="3">The sequence shown here is derived from an EMBL/GenBank/DDBJ whole genome shotgun (WGS) entry which is preliminary data.</text>
</comment>
<organism evidence="3 4">
    <name type="scientific">Rhodotorula paludigena</name>
    <dbReference type="NCBI Taxonomy" id="86838"/>
    <lineage>
        <taxon>Eukaryota</taxon>
        <taxon>Fungi</taxon>
        <taxon>Dikarya</taxon>
        <taxon>Basidiomycota</taxon>
        <taxon>Pucciniomycotina</taxon>
        <taxon>Microbotryomycetes</taxon>
        <taxon>Sporidiobolales</taxon>
        <taxon>Sporidiobolaceae</taxon>
        <taxon>Rhodotorula</taxon>
    </lineage>
</organism>
<dbReference type="InterPro" id="IPR015943">
    <property type="entry name" value="WD40/YVTN_repeat-like_dom_sf"/>
</dbReference>
<dbReference type="InterPro" id="IPR019405">
    <property type="entry name" value="Lactonase_7-beta_prop"/>
</dbReference>
<evidence type="ECO:0000256" key="1">
    <source>
        <dbReference type="ARBA" id="ARBA00005564"/>
    </source>
</evidence>
<dbReference type="GO" id="GO:0017057">
    <property type="term" value="F:6-phosphogluconolactonase activity"/>
    <property type="evidence" value="ECO:0007669"/>
    <property type="project" value="TreeGrafter"/>
</dbReference>
<keyword evidence="4" id="KW-1185">Reference proteome</keyword>
<dbReference type="Pfam" id="PF10282">
    <property type="entry name" value="Lactonase"/>
    <property type="match status" value="1"/>
</dbReference>
<dbReference type="SUPFAM" id="SSF51004">
    <property type="entry name" value="C-terminal (heme d1) domain of cytochrome cd1-nitrite reductase"/>
    <property type="match status" value="1"/>
</dbReference>
<protein>
    <submittedName>
        <fullName evidence="3">Uncharacterized protein</fullName>
    </submittedName>
</protein>
<dbReference type="EMBL" id="BQKY01000010">
    <property type="protein sequence ID" value="GJN92043.1"/>
    <property type="molecule type" value="Genomic_DNA"/>
</dbReference>
<evidence type="ECO:0000313" key="4">
    <source>
        <dbReference type="Proteomes" id="UP001342314"/>
    </source>
</evidence>
<comment type="similarity">
    <text evidence="1">Belongs to the cycloisomerase 2 family.</text>
</comment>
<sequence length="528" mass="57601">MQERDEYVLVHEVVQRVQGLQQVLEKGSCHGQLGEGGRTEGAFEERLDMEKSSINILLNLYKIRYGQRSEQLRVAMAAVCAAPPASALLATTADSLSPRLHYLLSGTFNTLFLYLLAFSPYAANGPTLTVHRKYRAEGPHQFIALSEDRKRAFATTWAQPPTLSSWEVLGNGKDGIRKVNTVPISATGSYLTVSPASLGFVPPRVYQAGGPVAQTFAVDSSTGGFGEQLQEVIYLDGGEEELRDPKTDKTRVALRYGSHAVDIDPVFQRAYVPHVGRDSLFVYSFNPDGTLHHLNEIPSHGHRGHEGPRHSIPSPDGKKLYVITEHTSYLDVYDVLASSPYLAHSQRLSVIPPHQHSTRPLYRGDTLRLSSDRRRLYVTTRGKTANERGWVAVFALAADGSVRETTDEKEEEEGYGAVSRFETRNSGGKANAIEVFPFWPTSSSSSTAAAAAADVAGAQPGPEGRDWIVLTDDEAGFVSVLEWRDAWGELREVASVQLGVDAPVEGEGAGEVSDEEKGTGASHAVWLS</sequence>
<evidence type="ECO:0000256" key="2">
    <source>
        <dbReference type="SAM" id="MobiDB-lite"/>
    </source>
</evidence>
<dbReference type="Proteomes" id="UP001342314">
    <property type="component" value="Unassembled WGS sequence"/>
</dbReference>
<dbReference type="InterPro" id="IPR050282">
    <property type="entry name" value="Cycloisomerase_2"/>
</dbReference>
<dbReference type="PANTHER" id="PTHR30344">
    <property type="entry name" value="6-PHOSPHOGLUCONOLACTONASE-RELATED"/>
    <property type="match status" value="1"/>
</dbReference>